<feature type="transmembrane region" description="Helical" evidence="1">
    <location>
        <begin position="15"/>
        <end position="37"/>
    </location>
</feature>
<keyword evidence="1" id="KW-0812">Transmembrane</keyword>
<gene>
    <name evidence="2" type="ORF">A7X83_15835</name>
</gene>
<sequence>MNAAASSSVGSKIGAFVSLIVGLGLYFAIGQAVLGEAASTLSWRVMSKVQVLIVLAVGVLAVLQSLPVCETLGLGKSRGWLIVLNLVLAGFALWFGQHLAAKINDEKVTAAQEAKDKQRSAELSDLRRLESALKRVELACAR</sequence>
<keyword evidence="1" id="KW-0472">Membrane</keyword>
<dbReference type="RefSeq" id="WP_111113533.1">
    <property type="nucleotide sequence ID" value="NZ_LXXM01000217.1"/>
</dbReference>
<name>A0A2W6I2K2_STEMA</name>
<feature type="transmembrane region" description="Helical" evidence="1">
    <location>
        <begin position="49"/>
        <end position="67"/>
    </location>
</feature>
<comment type="caution">
    <text evidence="2">The sequence shown here is derived from an EMBL/GenBank/DDBJ whole genome shotgun (WGS) entry which is preliminary data.</text>
</comment>
<evidence type="ECO:0000256" key="1">
    <source>
        <dbReference type="SAM" id="Phobius"/>
    </source>
</evidence>
<dbReference type="Proteomes" id="UP000249614">
    <property type="component" value="Unassembled WGS sequence"/>
</dbReference>
<feature type="transmembrane region" description="Helical" evidence="1">
    <location>
        <begin position="79"/>
        <end position="96"/>
    </location>
</feature>
<keyword evidence="1" id="KW-1133">Transmembrane helix</keyword>
<organism evidence="2 3">
    <name type="scientific">Stenotrophomonas maltophilia</name>
    <name type="common">Pseudomonas maltophilia</name>
    <name type="synonym">Xanthomonas maltophilia</name>
    <dbReference type="NCBI Taxonomy" id="40324"/>
    <lineage>
        <taxon>Bacteria</taxon>
        <taxon>Pseudomonadati</taxon>
        <taxon>Pseudomonadota</taxon>
        <taxon>Gammaproteobacteria</taxon>
        <taxon>Lysobacterales</taxon>
        <taxon>Lysobacteraceae</taxon>
        <taxon>Stenotrophomonas</taxon>
        <taxon>Stenotrophomonas maltophilia group</taxon>
    </lineage>
</organism>
<proteinExistence type="predicted"/>
<accession>A0A2W6I2K2</accession>
<evidence type="ECO:0008006" key="4">
    <source>
        <dbReference type="Google" id="ProtNLM"/>
    </source>
</evidence>
<dbReference type="AlphaFoldDB" id="A0A2W6I2K2"/>
<protein>
    <recommendedName>
        <fullName evidence="4">Transmembrane protein</fullName>
    </recommendedName>
</protein>
<evidence type="ECO:0000313" key="2">
    <source>
        <dbReference type="EMBL" id="PZS88186.1"/>
    </source>
</evidence>
<reference evidence="2 3" key="1">
    <citation type="submission" date="2016-05" db="EMBL/GenBank/DDBJ databases">
        <authorList>
            <person name="Lavstsen T."/>
            <person name="Jespersen J.S."/>
        </authorList>
    </citation>
    <scope>NUCLEOTIDE SEQUENCE [LARGE SCALE GENOMIC DNA]</scope>
    <source>
        <strain evidence="2 3">SM-5815</strain>
    </source>
</reference>
<dbReference type="EMBL" id="LXXM01000217">
    <property type="protein sequence ID" value="PZS88186.1"/>
    <property type="molecule type" value="Genomic_DNA"/>
</dbReference>
<evidence type="ECO:0000313" key="3">
    <source>
        <dbReference type="Proteomes" id="UP000249614"/>
    </source>
</evidence>